<dbReference type="PANTHER" id="PTHR43267">
    <property type="entry name" value="TRNA THREONYLCARBAMOYLADENOSINE DEHYDRATASE"/>
    <property type="match status" value="1"/>
</dbReference>
<proteinExistence type="predicted"/>
<dbReference type="PANTHER" id="PTHR43267:SF1">
    <property type="entry name" value="TRNA THREONYLCARBAMOYLADENOSINE DEHYDRATASE"/>
    <property type="match status" value="1"/>
</dbReference>
<dbReference type="SUPFAM" id="SSF69572">
    <property type="entry name" value="Activating enzymes of the ubiquitin-like proteins"/>
    <property type="match status" value="1"/>
</dbReference>
<accession>A0ABN0NEM3</accession>
<dbReference type="Proteomes" id="UP000016534">
    <property type="component" value="Unassembled WGS sequence"/>
</dbReference>
<dbReference type="InterPro" id="IPR045886">
    <property type="entry name" value="ThiF/MoeB/HesA"/>
</dbReference>
<keyword evidence="1" id="KW-0175">Coiled coil</keyword>
<dbReference type="EMBL" id="AHCF02000042">
    <property type="protein sequence ID" value="ERG59559.1"/>
    <property type="molecule type" value="Genomic_DNA"/>
</dbReference>
<keyword evidence="4" id="KW-1185">Reference proteome</keyword>
<reference evidence="3" key="1">
    <citation type="journal article" date="2012" name="J. Bacteriol.">
        <title>Genome sequences of type strains of seven species of the marine bacterium Pseudoalteromonas.</title>
        <authorList>
            <person name="Xie B.B."/>
            <person name="Shu Y.L."/>
            <person name="Qin Q.L."/>
            <person name="Rong J.C."/>
            <person name="Zhang X.Y."/>
            <person name="Chen X.L."/>
            <person name="Shi M."/>
            <person name="He H.L."/>
            <person name="Zhou B.C."/>
            <person name="Zhang Y.Z."/>
        </authorList>
    </citation>
    <scope>NUCLEOTIDE SEQUENCE [LARGE SCALE GENOMIC DNA]</scope>
    <source>
        <strain evidence="3">NCIMB 2128</strain>
    </source>
</reference>
<gene>
    <name evidence="3" type="ORF">PUND_16698</name>
</gene>
<protein>
    <submittedName>
        <fullName evidence="3">UBA/THIF-type NAD/FAD binding protein</fullName>
    </submittedName>
</protein>
<evidence type="ECO:0000256" key="1">
    <source>
        <dbReference type="SAM" id="Coils"/>
    </source>
</evidence>
<dbReference type="InterPro" id="IPR000594">
    <property type="entry name" value="ThiF_NAD_FAD-bd"/>
</dbReference>
<dbReference type="Pfam" id="PF00899">
    <property type="entry name" value="ThiF"/>
    <property type="match status" value="1"/>
</dbReference>
<reference evidence="3" key="2">
    <citation type="submission" date="2013-04" db="EMBL/GenBank/DDBJ databases">
        <title>Genome sequence of Pseudoalteromonas undina.</title>
        <authorList>
            <person name="Xie B.-B."/>
            <person name="Rong J.-C."/>
            <person name="Qin Q.-L."/>
            <person name="Shu Y.-L."/>
            <person name="Zhang Y.-Z."/>
        </authorList>
    </citation>
    <scope>NUCLEOTIDE SEQUENCE</scope>
    <source>
        <strain evidence="3">NCIMB 2128</strain>
    </source>
</reference>
<feature type="coiled-coil region" evidence="1">
    <location>
        <begin position="226"/>
        <end position="288"/>
    </location>
</feature>
<evidence type="ECO:0000313" key="3">
    <source>
        <dbReference type="EMBL" id="ERG59559.1"/>
    </source>
</evidence>
<evidence type="ECO:0000259" key="2">
    <source>
        <dbReference type="Pfam" id="PF00899"/>
    </source>
</evidence>
<name>A0ABN0NEM3_9GAMM</name>
<dbReference type="InterPro" id="IPR035985">
    <property type="entry name" value="Ubiquitin-activating_enz"/>
</dbReference>
<evidence type="ECO:0000313" key="4">
    <source>
        <dbReference type="Proteomes" id="UP000016534"/>
    </source>
</evidence>
<dbReference type="Gene3D" id="3.40.50.720">
    <property type="entry name" value="NAD(P)-binding Rossmann-like Domain"/>
    <property type="match status" value="1"/>
</dbReference>
<organism evidence="3 4">
    <name type="scientific">Pseudoalteromonas undina</name>
    <dbReference type="NCBI Taxonomy" id="43660"/>
    <lineage>
        <taxon>Bacteria</taxon>
        <taxon>Pseudomonadati</taxon>
        <taxon>Pseudomonadota</taxon>
        <taxon>Gammaproteobacteria</taxon>
        <taxon>Alteromonadales</taxon>
        <taxon>Pseudoalteromonadaceae</taxon>
        <taxon>Pseudoalteromonas</taxon>
    </lineage>
</organism>
<feature type="domain" description="THIF-type NAD/FAD binding fold" evidence="2">
    <location>
        <begin position="322"/>
        <end position="484"/>
    </location>
</feature>
<comment type="caution">
    <text evidence="3">The sequence shown here is derived from an EMBL/GenBank/DDBJ whole genome shotgun (WGS) entry which is preliminary data.</text>
</comment>
<sequence length="571" mass="64644">MKKYLEIAHNTLIQKGFSLNIMTYTGIHDYCYEGRVSIPQVQQGFVDVIFGFNEVPFFEPPTIYLANRPPPLDKFWPNIEKPENGLHKLCVFDTTTHKLEPYAIEEVIEIYLKRVKDIVARSPEDRFDAFKGEVTAYFPRDFFSYFVKSPTESTLSIRLYESLDASNKLAYVAKSSQGCISHITQGNYSPIPTIITNLEEIKTSPEGQAGLAQVTGFIDIVRGTNKETLTTLKEKLKNLIHREKDDIKQFGGFALCFYYNGNIYAYIIKLAQAQIKQLQNRSKNFIERLLRGQLRIMSNNFGGELKKITNVHFSDGSQSTLIKRNYSQNLVDKQICIIGAGTLGSYLAHILMKHGAGSSKSLHIYDDDVLLPQNISRHLLGSESLFINKAQALVNSQKKLAPNNNLFSHKEKFTNLNQIPQGTDIVIDATGEFSTAMTLNHQYISNEFPFKLYHSYLCAGGHSARLFKQGDGGCYRCLFDNQHKHIDKEFKKAEHKALITRNCGESNVQFPVDSSIGAASFIAANILDSEYSDKKNAYIYFKTLGKKAAEHKNKPLQRSPYCPACRVKKNE</sequence>